<dbReference type="Gene3D" id="1.10.510.10">
    <property type="entry name" value="Transferase(Phosphotransferase) domain 1"/>
    <property type="match status" value="1"/>
</dbReference>
<evidence type="ECO:0000313" key="2">
    <source>
        <dbReference type="EMBL" id="KAF7372535.1"/>
    </source>
</evidence>
<dbReference type="SUPFAM" id="SSF57903">
    <property type="entry name" value="FYVE/PHD zinc finger"/>
    <property type="match status" value="1"/>
</dbReference>
<sequence length="692" mass="76566">MRYEINAEHFAMPVHFVTQDYGLEDARVGVPAGMTSEGPSSSVAISSSGGTLRPFPCTPQFNFYVTQKHPGRYGTFFRLITETVIGLWKCRRLEEQDGIQIIRSETVKLIREIGSGPGYLLHAGQNNGRAVIVKVFNRGPTVRQHLESTVALSKEVMHPNVLRIEGISSPESPIQFIAYEDVHWKNAEGPLAVALKNDLQRSITLGFKMIAGLSAGMNYLWVHGVSLGPMRVENFDIFLDVDDRFVISVNPRSRQEGDTAESEEIEETAWTVFNAVCRKVLMAANRVLHDKEIHRDPAILDVVPPNVVSDHSAAVSPVISPEVPQNIEEGAIPIQAIPPRREYVWRTMDRGEQSLATVARRVALDLDTNLRSIHRLTQSDGQSPHRCPGYIREEITLATAMLDSAVVAHDTPSPLEICSVCHEVVAIHEVFHCKCGDLTPGPRATIKCRLCKVWSHSDCVGNWTEFICQLCVRPALKIDTVKRRHVHFSEDIVFPPTPSPTFSSTSLPSPYGPFTPSNAFNAYIPLNVGGQPITVHKVLGYSGPTPFLCFDVTLPPQNVKPTINIPASVLVEPATNPGLPSLVLIHPRLGRWQITARPQQGKVVLVRDVLSAIYMSLRQQATAADFEALPEAMQSEATTAFSRRWMQMPTDETKNVEKSKGLKRVDFLMSTVTFAGISQSQAGPNCFNLLMI</sequence>
<keyword evidence="3" id="KW-1185">Reference proteome</keyword>
<dbReference type="OrthoDB" id="3224413at2759"/>
<evidence type="ECO:0000313" key="3">
    <source>
        <dbReference type="Proteomes" id="UP000620124"/>
    </source>
</evidence>
<organism evidence="2 3">
    <name type="scientific">Mycena venus</name>
    <dbReference type="NCBI Taxonomy" id="2733690"/>
    <lineage>
        <taxon>Eukaryota</taxon>
        <taxon>Fungi</taxon>
        <taxon>Dikarya</taxon>
        <taxon>Basidiomycota</taxon>
        <taxon>Agaricomycotina</taxon>
        <taxon>Agaricomycetes</taxon>
        <taxon>Agaricomycetidae</taxon>
        <taxon>Agaricales</taxon>
        <taxon>Marasmiineae</taxon>
        <taxon>Mycenaceae</taxon>
        <taxon>Mycena</taxon>
    </lineage>
</organism>
<dbReference type="InterPro" id="IPR046522">
    <property type="entry name" value="DUF6699"/>
</dbReference>
<comment type="caution">
    <text evidence="2">The sequence shown here is derived from an EMBL/GenBank/DDBJ whole genome shotgun (WGS) entry which is preliminary data.</text>
</comment>
<dbReference type="SUPFAM" id="SSF56112">
    <property type="entry name" value="Protein kinase-like (PK-like)"/>
    <property type="match status" value="1"/>
</dbReference>
<proteinExistence type="predicted"/>
<protein>
    <recommendedName>
        <fullName evidence="1">DUF6699 domain-containing protein</fullName>
    </recommendedName>
</protein>
<dbReference type="EMBL" id="JACAZI010000001">
    <property type="protein sequence ID" value="KAF7372535.1"/>
    <property type="molecule type" value="Genomic_DNA"/>
</dbReference>
<gene>
    <name evidence="2" type="ORF">MVEN_00115700</name>
</gene>
<dbReference type="InterPro" id="IPR011011">
    <property type="entry name" value="Znf_FYVE_PHD"/>
</dbReference>
<accession>A0A8H7DFK3</accession>
<dbReference type="Proteomes" id="UP000620124">
    <property type="component" value="Unassembled WGS sequence"/>
</dbReference>
<dbReference type="InterPro" id="IPR011009">
    <property type="entry name" value="Kinase-like_dom_sf"/>
</dbReference>
<dbReference type="AlphaFoldDB" id="A0A8H7DFK3"/>
<evidence type="ECO:0000259" key="1">
    <source>
        <dbReference type="Pfam" id="PF20415"/>
    </source>
</evidence>
<feature type="domain" description="DUF6699" evidence="1">
    <location>
        <begin position="548"/>
        <end position="681"/>
    </location>
</feature>
<dbReference type="Pfam" id="PF20415">
    <property type="entry name" value="DUF6699"/>
    <property type="match status" value="1"/>
</dbReference>
<name>A0A8H7DFK3_9AGAR</name>
<reference evidence="2" key="1">
    <citation type="submission" date="2020-05" db="EMBL/GenBank/DDBJ databases">
        <title>Mycena genomes resolve the evolution of fungal bioluminescence.</title>
        <authorList>
            <person name="Tsai I.J."/>
        </authorList>
    </citation>
    <scope>NUCLEOTIDE SEQUENCE</scope>
    <source>
        <strain evidence="2">CCC161011</strain>
    </source>
</reference>
<dbReference type="CDD" id="cd15489">
    <property type="entry name" value="PHD_SF"/>
    <property type="match status" value="1"/>
</dbReference>